<evidence type="ECO:0000256" key="1">
    <source>
        <dbReference type="SAM" id="SignalP"/>
    </source>
</evidence>
<proteinExistence type="predicted"/>
<dbReference type="Pfam" id="PF08324">
    <property type="entry name" value="PUL"/>
    <property type="match status" value="1"/>
</dbReference>
<organism evidence="3 4">
    <name type="scientific">Ditylenchus dipsaci</name>
    <dbReference type="NCBI Taxonomy" id="166011"/>
    <lineage>
        <taxon>Eukaryota</taxon>
        <taxon>Metazoa</taxon>
        <taxon>Ecdysozoa</taxon>
        <taxon>Nematoda</taxon>
        <taxon>Chromadorea</taxon>
        <taxon>Rhabditida</taxon>
        <taxon>Tylenchina</taxon>
        <taxon>Tylenchomorpha</taxon>
        <taxon>Sphaerularioidea</taxon>
        <taxon>Anguinidae</taxon>
        <taxon>Anguininae</taxon>
        <taxon>Ditylenchus</taxon>
    </lineage>
</organism>
<dbReference type="InterPro" id="IPR016024">
    <property type="entry name" value="ARM-type_fold"/>
</dbReference>
<dbReference type="InterPro" id="IPR011989">
    <property type="entry name" value="ARM-like"/>
</dbReference>
<evidence type="ECO:0000259" key="2">
    <source>
        <dbReference type="PROSITE" id="PS51396"/>
    </source>
</evidence>
<protein>
    <submittedName>
        <fullName evidence="4">PUL domain-containing protein</fullName>
    </submittedName>
</protein>
<dbReference type="WBParaSite" id="jg9210">
    <property type="protein sequence ID" value="jg9210"/>
    <property type="gene ID" value="jg9210"/>
</dbReference>
<feature type="domain" description="PUL" evidence="2">
    <location>
        <begin position="25"/>
        <end position="283"/>
    </location>
</feature>
<keyword evidence="1" id="KW-0732">Signal</keyword>
<sequence>MCREVRLLSCLIQVFLVIRNDLVESSFHCESFFKFGLEGVASKTIPKLREMNALQPDELKLDESQINALNQIMTEPVYEVTDLHVAAIELGLQWSIETIIFCSSESANGKHPRGADTLQRLSLLLISEPSDPVRILVCRALANACVHEPGRVMLNNEVSVISKVVVNQFEQPKQTVQVAAASALANFALLLLKHTESGSVTELGPREDVLRAVINTTERVMSFSDHSPIALTRILQSIATLMWGDSSVINLAKNREMASIINRIKDSVTEESSKNVARDCVEMIHAV</sequence>
<accession>A0A915EUS1</accession>
<dbReference type="InterPro" id="IPR013535">
    <property type="entry name" value="PUL_dom"/>
</dbReference>
<feature type="signal peptide" evidence="1">
    <location>
        <begin position="1"/>
        <end position="25"/>
    </location>
</feature>
<name>A0A915EUS1_9BILA</name>
<dbReference type="AlphaFoldDB" id="A0A915EUS1"/>
<dbReference type="Proteomes" id="UP000887574">
    <property type="component" value="Unplaced"/>
</dbReference>
<feature type="chain" id="PRO_5037861497" evidence="1">
    <location>
        <begin position="26"/>
        <end position="287"/>
    </location>
</feature>
<evidence type="ECO:0000313" key="3">
    <source>
        <dbReference type="Proteomes" id="UP000887574"/>
    </source>
</evidence>
<reference evidence="4" key="1">
    <citation type="submission" date="2022-11" db="UniProtKB">
        <authorList>
            <consortium name="WormBaseParasite"/>
        </authorList>
    </citation>
    <scope>IDENTIFICATION</scope>
</reference>
<dbReference type="PROSITE" id="PS51396">
    <property type="entry name" value="PUL"/>
    <property type="match status" value="1"/>
</dbReference>
<dbReference type="SUPFAM" id="SSF48371">
    <property type="entry name" value="ARM repeat"/>
    <property type="match status" value="1"/>
</dbReference>
<dbReference type="Gene3D" id="1.25.10.10">
    <property type="entry name" value="Leucine-rich Repeat Variant"/>
    <property type="match status" value="1"/>
</dbReference>
<keyword evidence="3" id="KW-1185">Reference proteome</keyword>
<evidence type="ECO:0000313" key="4">
    <source>
        <dbReference type="WBParaSite" id="jg9210"/>
    </source>
</evidence>